<dbReference type="KEGG" id="nav:JQS30_00490"/>
<gene>
    <name evidence="1" type="ORF">JQS30_00490</name>
</gene>
<sequence>MEVDTVEHLEADTLTTHLSQLDGWIPETALWVVMPDTGLAGQWAVRENSIASDPVGVALPADAALSVDLNTTEVSLSDPRTDAASMMWLVSFGYRAEQLDTPSAEGRLMTQRSISSHNAEDPTTPLASLSQETIFDNFEYPLLAALGVDQETAAALSHFQSSLRDGDFAQSVEAAGFSAALPNVSKRDSEIIERALANWDELR</sequence>
<reference evidence="1" key="1">
    <citation type="submission" date="2021-02" db="EMBL/GenBank/DDBJ databases">
        <title>Natronoglycomyces albus gen. nov., sp. nov, a haloalkaliphilic actinobacterium from a soda solonchak soil.</title>
        <authorList>
            <person name="Sorokin D.Y."/>
            <person name="Khijniak T.V."/>
            <person name="Zakharycheva A.P."/>
            <person name="Boueva O.V."/>
            <person name="Ariskina E.V."/>
            <person name="Hahnke R.L."/>
            <person name="Bunk B."/>
            <person name="Sproer C."/>
            <person name="Schumann P."/>
            <person name="Evtushenko L.I."/>
            <person name="Kublanov I.V."/>
        </authorList>
    </citation>
    <scope>NUCLEOTIDE SEQUENCE</scope>
    <source>
        <strain evidence="1">DSM 106290</strain>
    </source>
</reference>
<dbReference type="AlphaFoldDB" id="A0A895XUY1"/>
<proteinExistence type="predicted"/>
<evidence type="ECO:0000313" key="2">
    <source>
        <dbReference type="Proteomes" id="UP000662939"/>
    </source>
</evidence>
<name>A0A895XUY1_9ACTN</name>
<dbReference type="Proteomes" id="UP000662939">
    <property type="component" value="Chromosome"/>
</dbReference>
<evidence type="ECO:0000313" key="1">
    <source>
        <dbReference type="EMBL" id="QSB05458.1"/>
    </source>
</evidence>
<keyword evidence="2" id="KW-1185">Reference proteome</keyword>
<dbReference type="EMBL" id="CP070496">
    <property type="protein sequence ID" value="QSB05458.1"/>
    <property type="molecule type" value="Genomic_DNA"/>
</dbReference>
<protein>
    <submittedName>
        <fullName evidence="1">Uncharacterized protein</fullName>
    </submittedName>
</protein>
<accession>A0A895XUY1</accession>
<dbReference type="RefSeq" id="WP_213171466.1">
    <property type="nucleotide sequence ID" value="NZ_CP070496.1"/>
</dbReference>
<organism evidence="1 2">
    <name type="scientific">Natronoglycomyces albus</name>
    <dbReference type="NCBI Taxonomy" id="2811108"/>
    <lineage>
        <taxon>Bacteria</taxon>
        <taxon>Bacillati</taxon>
        <taxon>Actinomycetota</taxon>
        <taxon>Actinomycetes</taxon>
        <taxon>Glycomycetales</taxon>
        <taxon>Glycomycetaceae</taxon>
        <taxon>Natronoglycomyces</taxon>
    </lineage>
</organism>